<proteinExistence type="predicted"/>
<evidence type="ECO:0000313" key="1">
    <source>
        <dbReference type="EMBL" id="SPC21325.1"/>
    </source>
</evidence>
<organism evidence="1 2">
    <name type="scientific">Cupriavidus taiwanensis</name>
    <dbReference type="NCBI Taxonomy" id="164546"/>
    <lineage>
        <taxon>Bacteria</taxon>
        <taxon>Pseudomonadati</taxon>
        <taxon>Pseudomonadota</taxon>
        <taxon>Betaproteobacteria</taxon>
        <taxon>Burkholderiales</taxon>
        <taxon>Burkholderiaceae</taxon>
        <taxon>Cupriavidus</taxon>
    </lineage>
</organism>
<dbReference type="EMBL" id="LT978514">
    <property type="protein sequence ID" value="SPC21325.1"/>
    <property type="molecule type" value="Genomic_DNA"/>
</dbReference>
<reference evidence="1 2" key="1">
    <citation type="submission" date="2018-01" db="EMBL/GenBank/DDBJ databases">
        <authorList>
            <person name="Clerissi C."/>
        </authorList>
    </citation>
    <scope>NUCLEOTIDE SEQUENCE [LARGE SCALE GENOMIC DNA]</scope>
    <source>
        <strain evidence="1">Cupriavidus taiwanensis STM 6021</strain>
    </source>
</reference>
<dbReference type="InterPro" id="IPR005358">
    <property type="entry name" value="Puta_zinc/iron-chelating_dom"/>
</dbReference>
<gene>
    <name evidence="1" type="ORF">CBM2594_B10429</name>
</gene>
<name>A0A7Z7NMK3_9BURK</name>
<dbReference type="AlphaFoldDB" id="A0A7Z7NMK3"/>
<evidence type="ECO:0008006" key="3">
    <source>
        <dbReference type="Google" id="ProtNLM"/>
    </source>
</evidence>
<sequence>MVTAPGTGAAVMSFHCSACGKCCNSPPQLTLAELFRHQDRFVGAIGMRIVRTAGNAHASDAAALAARLGHALPGGEYLMLAVQGLDYPSLNRCPALGDDNACTIHANRPSTCAMVPLDAWTPDALQPALLEQRRAGAGYIGADCIAAGPRDGYRELVRATRVTDPVYADALNHRRHDETREKAVWSSQVFRWLLPDLQAAPGGIAALPTAGARTLSLVPALAVLAAASALSQRRCLEFVEVQLAVIRRNVARALVRRQAADRPVTAELRAMETALLRFAAHLRSAAQITPDPDRAAVVESYLAI</sequence>
<evidence type="ECO:0000313" key="2">
    <source>
        <dbReference type="Proteomes" id="UP000257139"/>
    </source>
</evidence>
<dbReference type="Pfam" id="PF03692">
    <property type="entry name" value="CxxCxxCC"/>
    <property type="match status" value="1"/>
</dbReference>
<accession>A0A7Z7NMK3</accession>
<dbReference type="Proteomes" id="UP000257139">
    <property type="component" value="Chromosome CBM2594_b"/>
</dbReference>
<protein>
    <recommendedName>
        <fullName evidence="3">Flagellin N-methylase</fullName>
    </recommendedName>
</protein>
<dbReference type="RefSeq" id="WP_025585413.1">
    <property type="nucleotide sequence ID" value="NZ_LT976872.1"/>
</dbReference>